<keyword evidence="1" id="KW-0472">Membrane</keyword>
<gene>
    <name evidence="2" type="ordered locus">Aazo_3890</name>
</gene>
<keyword evidence="1" id="KW-1133">Transmembrane helix</keyword>
<sequence>MQAISDISSMITEKTEISTSELLLFWVATLISMNSLIISSRFQFC</sequence>
<evidence type="ECO:0000313" key="3">
    <source>
        <dbReference type="Proteomes" id="UP000001511"/>
    </source>
</evidence>
<dbReference type="EMBL" id="CP002059">
    <property type="protein sequence ID" value="ADI65398.1"/>
    <property type="molecule type" value="Genomic_DNA"/>
</dbReference>
<dbReference type="HOGENOM" id="CLU_3202700_0_0_3"/>
<dbReference type="Proteomes" id="UP000001511">
    <property type="component" value="Chromosome"/>
</dbReference>
<proteinExistence type="predicted"/>
<organism evidence="2 3">
    <name type="scientific">Nostoc azollae (strain 0708)</name>
    <name type="common">Anabaena azollae (strain 0708)</name>
    <dbReference type="NCBI Taxonomy" id="551115"/>
    <lineage>
        <taxon>Bacteria</taxon>
        <taxon>Bacillati</taxon>
        <taxon>Cyanobacteriota</taxon>
        <taxon>Cyanophyceae</taxon>
        <taxon>Nostocales</taxon>
        <taxon>Nostocaceae</taxon>
        <taxon>Trichormus</taxon>
    </lineage>
</organism>
<accession>D7E4T2</accession>
<dbReference type="AlphaFoldDB" id="D7E4T2"/>
<keyword evidence="3" id="KW-1185">Reference proteome</keyword>
<feature type="transmembrane region" description="Helical" evidence="1">
    <location>
        <begin position="23"/>
        <end position="42"/>
    </location>
</feature>
<evidence type="ECO:0000313" key="2">
    <source>
        <dbReference type="EMBL" id="ADI65398.1"/>
    </source>
</evidence>
<protein>
    <submittedName>
        <fullName evidence="2">Uncharacterized protein</fullName>
    </submittedName>
</protein>
<keyword evidence="1" id="KW-0812">Transmembrane</keyword>
<dbReference type="KEGG" id="naz:Aazo_3890"/>
<reference evidence="2 3" key="1">
    <citation type="journal article" date="2010" name="PLoS ONE">
        <title>Genome erosion in a nitrogen-fixing vertically transmitted endosymbiotic multicellular cyanobacterium.</title>
        <authorList>
            <person name="Ran L."/>
            <person name="Larsson J."/>
            <person name="Vigil-Stenman T."/>
            <person name="Nylander J.A."/>
            <person name="Ininbergs K."/>
            <person name="Zheng W.W."/>
            <person name="Lapidus A."/>
            <person name="Lowry S."/>
            <person name="Haselkorn R."/>
            <person name="Bergman B."/>
        </authorList>
    </citation>
    <scope>NUCLEOTIDE SEQUENCE [LARGE SCALE GENOMIC DNA]</scope>
    <source>
        <strain evidence="2 3">0708</strain>
    </source>
</reference>
<name>D7E4T2_NOSA0</name>
<evidence type="ECO:0000256" key="1">
    <source>
        <dbReference type="SAM" id="Phobius"/>
    </source>
</evidence>